<evidence type="ECO:0000313" key="11">
    <source>
        <dbReference type="EnsemblMetazoa" id="tetur07g03950.1"/>
    </source>
</evidence>
<dbReference type="EMBL" id="CAEY01001890">
    <property type="status" value="NOT_ANNOTATED_CDS"/>
    <property type="molecule type" value="Genomic_DNA"/>
</dbReference>
<dbReference type="InterPro" id="IPR045550">
    <property type="entry name" value="AARE_N"/>
</dbReference>
<dbReference type="SUPFAM" id="SSF82171">
    <property type="entry name" value="DPP6 N-terminal domain-like"/>
    <property type="match status" value="1"/>
</dbReference>
<dbReference type="GO" id="GO:0005737">
    <property type="term" value="C:cytoplasm"/>
    <property type="evidence" value="ECO:0007669"/>
    <property type="project" value="UniProtKB-SubCell"/>
</dbReference>
<dbReference type="GO" id="GO:0006508">
    <property type="term" value="P:proteolysis"/>
    <property type="evidence" value="ECO:0007669"/>
    <property type="project" value="InterPro"/>
</dbReference>
<feature type="domain" description="Peptidase S9 prolyl oligopeptidase catalytic" evidence="9">
    <location>
        <begin position="536"/>
        <end position="746"/>
    </location>
</feature>
<comment type="subunit">
    <text evidence="4">Homotetramer.</text>
</comment>
<evidence type="ECO:0000259" key="9">
    <source>
        <dbReference type="Pfam" id="PF00326"/>
    </source>
</evidence>
<dbReference type="GO" id="GO:0004252">
    <property type="term" value="F:serine-type endopeptidase activity"/>
    <property type="evidence" value="ECO:0007669"/>
    <property type="project" value="TreeGrafter"/>
</dbReference>
<evidence type="ECO:0000256" key="1">
    <source>
        <dbReference type="ARBA" id="ARBA00000721"/>
    </source>
</evidence>
<dbReference type="STRING" id="32264.T1K976"/>
<evidence type="ECO:0000256" key="3">
    <source>
        <dbReference type="ARBA" id="ARBA00010040"/>
    </source>
</evidence>
<keyword evidence="12" id="KW-1185">Reference proteome</keyword>
<evidence type="ECO:0000259" key="10">
    <source>
        <dbReference type="Pfam" id="PF19283"/>
    </source>
</evidence>
<evidence type="ECO:0000256" key="2">
    <source>
        <dbReference type="ARBA" id="ARBA00004496"/>
    </source>
</evidence>
<evidence type="ECO:0000256" key="8">
    <source>
        <dbReference type="SAM" id="MobiDB-lite"/>
    </source>
</evidence>
<dbReference type="eggNOG" id="KOG2100">
    <property type="taxonomic scope" value="Eukaryota"/>
</dbReference>
<comment type="subcellular location">
    <subcellularLocation>
        <location evidence="2">Cytoplasm</location>
    </subcellularLocation>
</comment>
<reference evidence="11" key="2">
    <citation type="submission" date="2015-06" db="UniProtKB">
        <authorList>
            <consortium name="EnsemblMetazoa"/>
        </authorList>
    </citation>
    <scope>IDENTIFICATION</scope>
</reference>
<feature type="domain" description="Acylamino-acid-releasing enzyme N-terminal" evidence="10">
    <location>
        <begin position="27"/>
        <end position="461"/>
    </location>
</feature>
<evidence type="ECO:0000256" key="4">
    <source>
        <dbReference type="ARBA" id="ARBA00011881"/>
    </source>
</evidence>
<dbReference type="OMA" id="NLLDFQW"/>
<protein>
    <recommendedName>
        <fullName evidence="5">acylaminoacyl-peptidase</fullName>
        <ecNumber evidence="5">3.4.19.1</ecNumber>
    </recommendedName>
</protein>
<dbReference type="AlphaFoldDB" id="T1K976"/>
<keyword evidence="7" id="KW-0378">Hydrolase</keyword>
<dbReference type="InterPro" id="IPR029058">
    <property type="entry name" value="AB_hydrolase_fold"/>
</dbReference>
<dbReference type="PANTHER" id="PTHR42776">
    <property type="entry name" value="SERINE PEPTIDASE S9 FAMILY MEMBER"/>
    <property type="match status" value="1"/>
</dbReference>
<sequence length="749" mass="84305">MSTTNRLIDFCRGIKGKASSNSSVIKSLTEIFKKYGLHPNATKATLSSNSLQPKSYKLRIDWSHTDFESIEKVGFFTEYMVNLKDDGNVDKVIALNNLQDVSEELITVTSLDNQWKAVVREKIGKDKKSSQVIEFWSKKGKIKTLNGDKDKSFGKIHCSPTFGKMSWSRDGSQLMFIADKYKTTSGFFEEPKKNKDNNDESKNDLDENIKPSGQGEEYLLKEDWGEQLEGTYNPIVCIVDRKDDYKIRTIEIPGVTCSEAFWIDDKTIGFVGIMEESRRLGLILCPVRKSCLFKCDLRDPESEPICIYGKNINIALRSPRVSYDSKKIVFLCNPPSGPHGQASSLVVLNLQDSTTKTLINTNCSLPNEIEDPTEIRSLYCIYLPNPCWLSDNKSIIVEASMGYRTHLFHINCETGLHTRIALPGKVVSVLSLLDDLVVLKISEPNRGNNLQIGKLNNNDNQLALIPVDSNYEVRIDDMEYRCDIIEKIDPATNDKQIITSVYISPKELIDQPSATILFPHGGPHLHFVASYISAVAAMIEVGFKLILVNYRGSTGINSAHEKFLCGKVGTTDVEDCIHVLKYYIEKSQIDPKQVFLLGGSHGGFLVTHLIGQHSDFGFKACKVRNPVTDLASGFGTSDIPDWHLVEGSGDLKIYPFIKPTPELLKRLLLKSPIFHIDKVKTPVLMCLSTKDKRVSMSQGLNYYYGLKARQIEAKCLVYEDNHSITKETHFLDMSVNTMLWFLDHLLSTF</sequence>
<comment type="similarity">
    <text evidence="3">Belongs to the peptidase S9C family.</text>
</comment>
<dbReference type="OrthoDB" id="416344at2759"/>
<evidence type="ECO:0000313" key="12">
    <source>
        <dbReference type="Proteomes" id="UP000015104"/>
    </source>
</evidence>
<dbReference type="KEGG" id="tut:107361965"/>
<dbReference type="Pfam" id="PF00326">
    <property type="entry name" value="Peptidase_S9"/>
    <property type="match status" value="1"/>
</dbReference>
<reference evidence="12" key="1">
    <citation type="submission" date="2011-08" db="EMBL/GenBank/DDBJ databases">
        <authorList>
            <person name="Rombauts S."/>
        </authorList>
    </citation>
    <scope>NUCLEOTIDE SEQUENCE</scope>
    <source>
        <strain evidence="12">London</strain>
    </source>
</reference>
<proteinExistence type="inferred from homology"/>
<feature type="compositionally biased region" description="Basic and acidic residues" evidence="8">
    <location>
        <begin position="189"/>
        <end position="209"/>
    </location>
</feature>
<gene>
    <name evidence="11" type="primary">107361965</name>
</gene>
<evidence type="ECO:0000256" key="7">
    <source>
        <dbReference type="ARBA" id="ARBA00022801"/>
    </source>
</evidence>
<feature type="region of interest" description="Disordered" evidence="8">
    <location>
        <begin position="188"/>
        <end position="212"/>
    </location>
</feature>
<dbReference type="EnsemblMetazoa" id="tetur07g03950.1">
    <property type="protein sequence ID" value="tetur07g03950.1"/>
    <property type="gene ID" value="tetur07g03950"/>
</dbReference>
<dbReference type="HOGENOM" id="CLU_014230_1_1_1"/>
<accession>T1K976</accession>
<name>T1K976_TETUR</name>
<evidence type="ECO:0000256" key="5">
    <source>
        <dbReference type="ARBA" id="ARBA00012917"/>
    </source>
</evidence>
<dbReference type="Gene3D" id="3.40.50.1820">
    <property type="entry name" value="alpha/beta hydrolase"/>
    <property type="match status" value="1"/>
</dbReference>
<dbReference type="EC" id="3.4.19.1" evidence="5"/>
<dbReference type="Proteomes" id="UP000015104">
    <property type="component" value="Unassembled WGS sequence"/>
</dbReference>
<dbReference type="PANTHER" id="PTHR42776:SF4">
    <property type="entry name" value="ACYLAMINO-ACID-RELEASING ENZYME"/>
    <property type="match status" value="1"/>
</dbReference>
<keyword evidence="6" id="KW-0963">Cytoplasm</keyword>
<comment type="catalytic activity">
    <reaction evidence="1">
        <text>Cleavage of an N-acetyl or N-formyl amino acid from the N-terminus of a polypeptide.</text>
        <dbReference type="EC" id="3.4.19.1"/>
    </reaction>
</comment>
<evidence type="ECO:0000256" key="6">
    <source>
        <dbReference type="ARBA" id="ARBA00022490"/>
    </source>
</evidence>
<dbReference type="GO" id="GO:0008242">
    <property type="term" value="F:omega peptidase activity"/>
    <property type="evidence" value="ECO:0007669"/>
    <property type="project" value="UniProtKB-EC"/>
</dbReference>
<dbReference type="Pfam" id="PF19283">
    <property type="entry name" value="APEH_N"/>
    <property type="match status" value="1"/>
</dbReference>
<dbReference type="SUPFAM" id="SSF53474">
    <property type="entry name" value="alpha/beta-Hydrolases"/>
    <property type="match status" value="1"/>
</dbReference>
<dbReference type="InterPro" id="IPR001375">
    <property type="entry name" value="Peptidase_S9_cat"/>
</dbReference>
<organism evidence="11 12">
    <name type="scientific">Tetranychus urticae</name>
    <name type="common">Two-spotted spider mite</name>
    <dbReference type="NCBI Taxonomy" id="32264"/>
    <lineage>
        <taxon>Eukaryota</taxon>
        <taxon>Metazoa</taxon>
        <taxon>Ecdysozoa</taxon>
        <taxon>Arthropoda</taxon>
        <taxon>Chelicerata</taxon>
        <taxon>Arachnida</taxon>
        <taxon>Acari</taxon>
        <taxon>Acariformes</taxon>
        <taxon>Trombidiformes</taxon>
        <taxon>Prostigmata</taxon>
        <taxon>Eleutherengona</taxon>
        <taxon>Raphignathae</taxon>
        <taxon>Tetranychoidea</taxon>
        <taxon>Tetranychidae</taxon>
        <taxon>Tetranychus</taxon>
    </lineage>
</organism>